<evidence type="ECO:0000256" key="1">
    <source>
        <dbReference type="SAM" id="MobiDB-lite"/>
    </source>
</evidence>
<proteinExistence type="predicted"/>
<name>A0A2U1NX99_ARTAN</name>
<organism evidence="3 4">
    <name type="scientific">Artemisia annua</name>
    <name type="common">Sweet wormwood</name>
    <dbReference type="NCBI Taxonomy" id="35608"/>
    <lineage>
        <taxon>Eukaryota</taxon>
        <taxon>Viridiplantae</taxon>
        <taxon>Streptophyta</taxon>
        <taxon>Embryophyta</taxon>
        <taxon>Tracheophyta</taxon>
        <taxon>Spermatophyta</taxon>
        <taxon>Magnoliopsida</taxon>
        <taxon>eudicotyledons</taxon>
        <taxon>Gunneridae</taxon>
        <taxon>Pentapetalae</taxon>
        <taxon>asterids</taxon>
        <taxon>campanulids</taxon>
        <taxon>Asterales</taxon>
        <taxon>Asteraceae</taxon>
        <taxon>Asteroideae</taxon>
        <taxon>Anthemideae</taxon>
        <taxon>Artemisiinae</taxon>
        <taxon>Artemisia</taxon>
    </lineage>
</organism>
<reference evidence="3 4" key="1">
    <citation type="journal article" date="2018" name="Mol. Plant">
        <title>The genome of Artemisia annua provides insight into the evolution of Asteraceae family and artemisinin biosynthesis.</title>
        <authorList>
            <person name="Shen Q."/>
            <person name="Zhang L."/>
            <person name="Liao Z."/>
            <person name="Wang S."/>
            <person name="Yan T."/>
            <person name="Shi P."/>
            <person name="Liu M."/>
            <person name="Fu X."/>
            <person name="Pan Q."/>
            <person name="Wang Y."/>
            <person name="Lv Z."/>
            <person name="Lu X."/>
            <person name="Zhang F."/>
            <person name="Jiang W."/>
            <person name="Ma Y."/>
            <person name="Chen M."/>
            <person name="Hao X."/>
            <person name="Li L."/>
            <person name="Tang Y."/>
            <person name="Lv G."/>
            <person name="Zhou Y."/>
            <person name="Sun X."/>
            <person name="Brodelius P.E."/>
            <person name="Rose J.K.C."/>
            <person name="Tang K."/>
        </authorList>
    </citation>
    <scope>NUCLEOTIDE SEQUENCE [LARGE SCALE GENOMIC DNA]</scope>
    <source>
        <strain evidence="4">cv. Huhao1</strain>
        <tissue evidence="3">Leaf</tissue>
    </source>
</reference>
<feature type="region of interest" description="Disordered" evidence="1">
    <location>
        <begin position="628"/>
        <end position="664"/>
    </location>
</feature>
<evidence type="ECO:0000313" key="3">
    <source>
        <dbReference type="EMBL" id="PWA78153.1"/>
    </source>
</evidence>
<dbReference type="AlphaFoldDB" id="A0A2U1NX99"/>
<dbReference type="InterPro" id="IPR004330">
    <property type="entry name" value="FAR1_DNA_bnd_dom"/>
</dbReference>
<accession>A0A2U1NX99</accession>
<feature type="domain" description="FAR1" evidence="2">
    <location>
        <begin position="22"/>
        <end position="134"/>
    </location>
</feature>
<dbReference type="Pfam" id="PF03101">
    <property type="entry name" value="FAR1"/>
    <property type="match status" value="2"/>
</dbReference>
<sequence>MMQSFQMLRSKLFKLEIMLAYSFYVAYGKKGGFDIRKGGQYQAAGTKETTIKYFYCSREGLPVKEKSVDENTNANISEEGESSNGSIKFGEFKNKQKRRKACFRCGCLASLTLKKIGNVYEVTNFEYGHNHPLVAEKDMIFMKNSRNMGYTKQHFLYQVSNANFGAIGFRLMKQLYGGFDRVGVTKSDCKNNKKKISVFIGDQDAQMAVEKLLSRKLHSPSFYVNYYKDVEVETVQVTDHVGYYIFDDNDNRTWYPDCGEKPIKGCQFVSIDQAYSFYVAYGKKGGFDIRKGGQYQAAGTKETTIKYFYCSREGLPVKGKSVDENSNANISEEGESSNGSIKFGEFKNKQKRRKASFRCGCLASLTLKKIGNVYEVTNFEDGHNHPLIAKKDMIFMKNSRNMSYTKQHFLYQVSNANFGPAIGFRLMKQLYGGFDRVGVTKSDCKNNKKKISVFIGDRHAQMVVEKLLSRKLHSPGFYVNYYKGDSLIRYITEFPRNYLEKRWLKNVKPSKFALPRISGASDAVRNEVLELYEIFESTVDRLVHDLSKLHIYKEKMQELLNQAVIDIPTVPKMNGKAVIGSMLGVKEPEEKTMNNPLKSKTKGTGVFSRMKPRVEVSAEELSKRRACGVCGEKEGHNSRTCQQARPSKKPKQQDTTKRAVHQYE</sequence>
<feature type="compositionally biased region" description="Basic and acidic residues" evidence="1">
    <location>
        <begin position="651"/>
        <end position="664"/>
    </location>
</feature>
<evidence type="ECO:0000259" key="2">
    <source>
        <dbReference type="Pfam" id="PF03101"/>
    </source>
</evidence>
<dbReference type="OrthoDB" id="1487673at2759"/>
<protein>
    <submittedName>
        <fullName evidence="3">FAR1 DNA binding domain, Zinc finger, SWIM-type, MULE transposase domain, FHY3/FAR1 family</fullName>
    </submittedName>
</protein>
<dbReference type="EMBL" id="PKPP01002029">
    <property type="protein sequence ID" value="PWA78153.1"/>
    <property type="molecule type" value="Genomic_DNA"/>
</dbReference>
<evidence type="ECO:0000313" key="4">
    <source>
        <dbReference type="Proteomes" id="UP000245207"/>
    </source>
</evidence>
<comment type="caution">
    <text evidence="3">The sequence shown here is derived from an EMBL/GenBank/DDBJ whole genome shotgun (WGS) entry which is preliminary data.</text>
</comment>
<dbReference type="PANTHER" id="PTHR47718">
    <property type="entry name" value="OS01G0519700 PROTEIN"/>
    <property type="match status" value="1"/>
</dbReference>
<keyword evidence="4" id="KW-1185">Reference proteome</keyword>
<dbReference type="PANTHER" id="PTHR47718:SF17">
    <property type="entry name" value="PROTEIN FAR1-RELATED SEQUENCE 5-LIKE"/>
    <property type="match status" value="1"/>
</dbReference>
<dbReference type="Proteomes" id="UP000245207">
    <property type="component" value="Unassembled WGS sequence"/>
</dbReference>
<feature type="domain" description="FAR1" evidence="2">
    <location>
        <begin position="276"/>
        <end position="388"/>
    </location>
</feature>
<gene>
    <name evidence="3" type="ORF">CTI12_AA218290</name>
</gene>